<evidence type="ECO:0000313" key="2">
    <source>
        <dbReference type="EMBL" id="GIE73510.1"/>
    </source>
</evidence>
<name>A0ABQ4BTL0_9ACTN</name>
<dbReference type="Proteomes" id="UP000624709">
    <property type="component" value="Unassembled WGS sequence"/>
</dbReference>
<dbReference type="EMBL" id="BOMS01000175">
    <property type="protein sequence ID" value="GIE73510.1"/>
    <property type="molecule type" value="Genomic_DNA"/>
</dbReference>
<comment type="caution">
    <text evidence="2">The sequence shown here is derived from an EMBL/GenBank/DDBJ whole genome shotgun (WGS) entry which is preliminary data.</text>
</comment>
<sequence length="121" mass="13466">MERGDSVSDMHEAQPAPVLSGPAEQPLVGGFVSEVVLAGGTVRKSPPRDPDFVRRLLRHFEHHHWTGAPRFLGTDHRGREMLTFIDGEVPWPRPAPPRGHTEVADNLASHRTAHRHIRTPA</sequence>
<feature type="region of interest" description="Disordered" evidence="1">
    <location>
        <begin position="1"/>
        <end position="25"/>
    </location>
</feature>
<organism evidence="2 3">
    <name type="scientific">Actinoplanes palleronii</name>
    <dbReference type="NCBI Taxonomy" id="113570"/>
    <lineage>
        <taxon>Bacteria</taxon>
        <taxon>Bacillati</taxon>
        <taxon>Actinomycetota</taxon>
        <taxon>Actinomycetes</taxon>
        <taxon>Micromonosporales</taxon>
        <taxon>Micromonosporaceae</taxon>
        <taxon>Actinoplanes</taxon>
    </lineage>
</organism>
<evidence type="ECO:0000256" key="1">
    <source>
        <dbReference type="SAM" id="MobiDB-lite"/>
    </source>
</evidence>
<evidence type="ECO:0000313" key="3">
    <source>
        <dbReference type="Proteomes" id="UP000624709"/>
    </source>
</evidence>
<accession>A0ABQ4BTL0</accession>
<feature type="compositionally biased region" description="Basic and acidic residues" evidence="1">
    <location>
        <begin position="1"/>
        <end position="12"/>
    </location>
</feature>
<reference evidence="2 3" key="1">
    <citation type="submission" date="2021-01" db="EMBL/GenBank/DDBJ databases">
        <title>Whole genome shotgun sequence of Actinoplanes palleronii NBRC 14916.</title>
        <authorList>
            <person name="Komaki H."/>
            <person name="Tamura T."/>
        </authorList>
    </citation>
    <scope>NUCLEOTIDE SEQUENCE [LARGE SCALE GENOMIC DNA]</scope>
    <source>
        <strain evidence="2 3">NBRC 14916</strain>
    </source>
</reference>
<gene>
    <name evidence="2" type="ORF">Apa02nite_096180</name>
</gene>
<keyword evidence="3" id="KW-1185">Reference proteome</keyword>
<protein>
    <submittedName>
        <fullName evidence="2">Uncharacterized protein</fullName>
    </submittedName>
</protein>
<proteinExistence type="predicted"/>